<dbReference type="PANTHER" id="PTHR12708">
    <property type="entry name" value="DNA POLYMERASE EPSILON SUBUNIT B"/>
    <property type="match status" value="1"/>
</dbReference>
<feature type="region of interest" description="Disordered" evidence="8">
    <location>
        <begin position="162"/>
        <end position="192"/>
    </location>
</feature>
<proteinExistence type="inferred from homology"/>
<dbReference type="GO" id="GO:0003677">
    <property type="term" value="F:DNA binding"/>
    <property type="evidence" value="ECO:0007669"/>
    <property type="project" value="UniProtKB-KW"/>
</dbReference>
<dbReference type="GO" id="GO:0006261">
    <property type="term" value="P:DNA-templated DNA replication"/>
    <property type="evidence" value="ECO:0007669"/>
    <property type="project" value="InterPro"/>
</dbReference>
<keyword evidence="4" id="KW-0235">DNA replication</keyword>
<dbReference type="EMBL" id="JAKLMC020000004">
    <property type="protein sequence ID" value="KAK5956897.1"/>
    <property type="molecule type" value="Genomic_DNA"/>
</dbReference>
<evidence type="ECO:0000256" key="8">
    <source>
        <dbReference type="SAM" id="MobiDB-lite"/>
    </source>
</evidence>
<comment type="similarity">
    <text evidence="2">Belongs to the DNA polymerase epsilon subunit B family.</text>
</comment>
<dbReference type="InterPro" id="IPR007185">
    <property type="entry name" value="DNA_pol_a/d/e_bsu"/>
</dbReference>
<evidence type="ECO:0000313" key="11">
    <source>
        <dbReference type="Proteomes" id="UP001316803"/>
    </source>
</evidence>
<dbReference type="PANTHER" id="PTHR12708:SF0">
    <property type="entry name" value="DNA POLYMERASE EPSILON SUBUNIT 2"/>
    <property type="match status" value="1"/>
</dbReference>
<protein>
    <recommendedName>
        <fullName evidence="3">DNA polymerase epsilon subunit B</fullName>
    </recommendedName>
    <alternativeName>
        <fullName evidence="7">DNA polymerase II subunit 2</fullName>
    </alternativeName>
</protein>
<evidence type="ECO:0000313" key="10">
    <source>
        <dbReference type="EMBL" id="KAK5956897.1"/>
    </source>
</evidence>
<reference evidence="10 11" key="1">
    <citation type="submission" date="2022-12" db="EMBL/GenBank/DDBJ databases">
        <title>Genomic features and morphological characterization of a novel Knufia sp. strain isolated from spacecraft assembly facility.</title>
        <authorList>
            <person name="Teixeira M."/>
            <person name="Chander A.M."/>
            <person name="Stajich J.E."/>
            <person name="Venkateswaran K."/>
        </authorList>
    </citation>
    <scope>NUCLEOTIDE SEQUENCE [LARGE SCALE GENOMIC DNA]</scope>
    <source>
        <strain evidence="10 11">FJI-L2-BK-P2</strain>
    </source>
</reference>
<evidence type="ECO:0000256" key="3">
    <source>
        <dbReference type="ARBA" id="ARBA00016011"/>
    </source>
</evidence>
<evidence type="ECO:0000256" key="4">
    <source>
        <dbReference type="ARBA" id="ARBA00022705"/>
    </source>
</evidence>
<evidence type="ECO:0000256" key="2">
    <source>
        <dbReference type="ARBA" id="ARBA00009560"/>
    </source>
</evidence>
<evidence type="ECO:0000259" key="9">
    <source>
        <dbReference type="Pfam" id="PF04042"/>
    </source>
</evidence>
<comment type="caution">
    <text evidence="10">The sequence shown here is derived from an EMBL/GenBank/DDBJ whole genome shotgun (WGS) entry which is preliminary data.</text>
</comment>
<feature type="domain" description="DNA polymerase alpha/delta/epsilon subunit B" evidence="9">
    <location>
        <begin position="481"/>
        <end position="766"/>
    </location>
</feature>
<organism evidence="10 11">
    <name type="scientific">Knufia fluminis</name>
    <dbReference type="NCBI Taxonomy" id="191047"/>
    <lineage>
        <taxon>Eukaryota</taxon>
        <taxon>Fungi</taxon>
        <taxon>Dikarya</taxon>
        <taxon>Ascomycota</taxon>
        <taxon>Pezizomycotina</taxon>
        <taxon>Eurotiomycetes</taxon>
        <taxon>Chaetothyriomycetidae</taxon>
        <taxon>Chaetothyriales</taxon>
        <taxon>Trichomeriaceae</taxon>
        <taxon>Knufia</taxon>
    </lineage>
</organism>
<comment type="subcellular location">
    <subcellularLocation>
        <location evidence="1">Nucleus</location>
    </subcellularLocation>
</comment>
<keyword evidence="5" id="KW-0238">DNA-binding</keyword>
<evidence type="ECO:0000256" key="6">
    <source>
        <dbReference type="ARBA" id="ARBA00023242"/>
    </source>
</evidence>
<sequence length="816" mass="88531">MEEPISTPLPAHIFRAGPLPAKDVTFSSSPGFATPAHPIRPRESRPQPAIEKPAFAPQLKPNNAQTVLPIILPPQTLRPVAFRTLTKKHNLTITSSGLGALASFVGKFCGERWRQEGLAERVLDDIAKQWKRDNGGLILDDGQDKKLKNILKSLEPCMSGGKLDTTRLSRSNSTVGSLSRSDSLLSRPDVSRDDTQASLGISALDMQDEEMEEDDTSHQDARAYLKVVSAFNQPRLVYSVSKKTLELNTSSPSLMPPIHHKIAAFRNRYHLVHQRLLRNESFQNTTFSKTTGVSTLSRSASTMASTTGAYKITPISNLLGRSGSSHLLLGLLVHSAAGDLSVTDLTGSTVLDISTARPIPDEDAWFCPGMIVLVEGTYDDDGSNNSNLGSAGGVGGQIRGRFVVDTIAGPPAERREVTLGTGHDHKIDAIHTVAGAGYGWFDFLGTGSEKALGQQMRRVQRRVLGHKDNNPENENSRRTKVIMIGECTLDNPRTLEAIKAILNSHLASDEPSDRPLTVVLLGNFVSAASMAGSATGGDSIHYKEAFDNLASVLSEFPSLLSTTTFVFVPGDNDPWASSFSAGAATLLPRQGVPELFTSRIRRAINNANTEANLKKDIDTPGEAIFTSNPARLSLFGPVEEIVLFRDDITSRIRRSAILFPKQEQDEEMADENDITQIHPDTEMPDPDIEAVASHVPSAANTTANSNAIDKPTFIGRRVTKLLLDQSHLAPFPNSIRPTLWDFSHSLSLYPLPTALCVCDAEAPAFCVTYEGCHVFNPGRVVEGGSGAGATRRGGGLARWVEYDVGRRRGEVREVRF</sequence>
<keyword evidence="11" id="KW-1185">Reference proteome</keyword>
<feature type="compositionally biased region" description="Polar residues" evidence="8">
    <location>
        <begin position="166"/>
        <end position="176"/>
    </location>
</feature>
<dbReference type="InterPro" id="IPR016266">
    <property type="entry name" value="POLE2"/>
</dbReference>
<dbReference type="AlphaFoldDB" id="A0AAN8I6K0"/>
<dbReference type="GO" id="GO:0008622">
    <property type="term" value="C:epsilon DNA polymerase complex"/>
    <property type="evidence" value="ECO:0007669"/>
    <property type="project" value="InterPro"/>
</dbReference>
<evidence type="ECO:0000256" key="7">
    <source>
        <dbReference type="ARBA" id="ARBA00032930"/>
    </source>
</evidence>
<dbReference type="Proteomes" id="UP001316803">
    <property type="component" value="Unassembled WGS sequence"/>
</dbReference>
<gene>
    <name evidence="10" type="primary">DPB2</name>
    <name evidence="10" type="ORF">OHC33_002386</name>
</gene>
<keyword evidence="10" id="KW-0239">DNA-directed DNA polymerase</keyword>
<keyword evidence="10" id="KW-0548">Nucleotidyltransferase</keyword>
<evidence type="ECO:0000256" key="5">
    <source>
        <dbReference type="ARBA" id="ARBA00023125"/>
    </source>
</evidence>
<name>A0AAN8I6K0_9EURO</name>
<dbReference type="Pfam" id="PF04042">
    <property type="entry name" value="DNA_pol_E_B"/>
    <property type="match status" value="1"/>
</dbReference>
<accession>A0AAN8I6K0</accession>
<feature type="compositionally biased region" description="Low complexity" evidence="8">
    <location>
        <begin position="177"/>
        <end position="188"/>
    </location>
</feature>
<keyword evidence="6" id="KW-0539">Nucleus</keyword>
<dbReference type="GO" id="GO:0003887">
    <property type="term" value="F:DNA-directed DNA polymerase activity"/>
    <property type="evidence" value="ECO:0007669"/>
    <property type="project" value="UniProtKB-KW"/>
</dbReference>
<keyword evidence="10" id="KW-0808">Transferase</keyword>
<evidence type="ECO:0000256" key="1">
    <source>
        <dbReference type="ARBA" id="ARBA00004123"/>
    </source>
</evidence>
<dbReference type="GO" id="GO:0042276">
    <property type="term" value="P:error-prone translesion synthesis"/>
    <property type="evidence" value="ECO:0007669"/>
    <property type="project" value="TreeGrafter"/>
</dbReference>
<feature type="region of interest" description="Disordered" evidence="8">
    <location>
        <begin position="26"/>
        <end position="47"/>
    </location>
</feature>